<dbReference type="InterPro" id="IPR050951">
    <property type="entry name" value="Retrovirus_Pol_polyprotein"/>
</dbReference>
<dbReference type="InterPro" id="IPR041588">
    <property type="entry name" value="Integrase_H2C2"/>
</dbReference>
<dbReference type="Gene3D" id="3.30.70.270">
    <property type="match status" value="2"/>
</dbReference>
<protein>
    <recommendedName>
        <fullName evidence="7">Reverse transcriptase</fullName>
    </recommendedName>
</protein>
<name>A0A6A3WZZ8_9STRA</name>
<dbReference type="InterPro" id="IPR043128">
    <property type="entry name" value="Rev_trsase/Diguanyl_cyclase"/>
</dbReference>
<comment type="caution">
    <text evidence="5">The sequence shown here is derived from an EMBL/GenBank/DDBJ whole genome shotgun (WGS) entry which is preliminary data.</text>
</comment>
<gene>
    <name evidence="5" type="ORF">PF002_g24731</name>
</gene>
<dbReference type="Proteomes" id="UP000440367">
    <property type="component" value="Unassembled WGS sequence"/>
</dbReference>
<dbReference type="Gene3D" id="3.30.420.10">
    <property type="entry name" value="Ribonuclease H-like superfamily/Ribonuclease H"/>
    <property type="match status" value="1"/>
</dbReference>
<dbReference type="CDD" id="cd01647">
    <property type="entry name" value="RT_LTR"/>
    <property type="match status" value="1"/>
</dbReference>
<reference evidence="5 6" key="1">
    <citation type="submission" date="2018-08" db="EMBL/GenBank/DDBJ databases">
        <title>Genomic investigation of the strawberry pathogen Phytophthora fragariae indicates pathogenicity is determined by transcriptional variation in three key races.</title>
        <authorList>
            <person name="Adams T.M."/>
            <person name="Armitage A.D."/>
            <person name="Sobczyk M.K."/>
            <person name="Bates H.J."/>
            <person name="Dunwell J.M."/>
            <person name="Nellist C.F."/>
            <person name="Harrison R.J."/>
        </authorList>
    </citation>
    <scope>NUCLEOTIDE SEQUENCE [LARGE SCALE GENOMIC DNA]</scope>
    <source>
        <strain evidence="5 6">BC-1</strain>
    </source>
</reference>
<feature type="domain" description="Reverse transcriptase" evidence="3">
    <location>
        <begin position="500"/>
        <end position="680"/>
    </location>
</feature>
<dbReference type="InterPro" id="IPR001584">
    <property type="entry name" value="Integrase_cat-core"/>
</dbReference>
<dbReference type="EMBL" id="QXGD01002298">
    <property type="protein sequence ID" value="KAE9190589.1"/>
    <property type="molecule type" value="Genomic_DNA"/>
</dbReference>
<dbReference type="Pfam" id="PF17921">
    <property type="entry name" value="Integrase_H2C2"/>
    <property type="match status" value="1"/>
</dbReference>
<dbReference type="FunFam" id="3.10.20.370:FF:000001">
    <property type="entry name" value="Retrovirus-related Pol polyprotein from transposon 17.6-like protein"/>
    <property type="match status" value="1"/>
</dbReference>
<dbReference type="PANTHER" id="PTHR37984:SF5">
    <property type="entry name" value="PROTEIN NYNRIN-LIKE"/>
    <property type="match status" value="1"/>
</dbReference>
<evidence type="ECO:0008006" key="7">
    <source>
        <dbReference type="Google" id="ProtNLM"/>
    </source>
</evidence>
<keyword evidence="1" id="KW-0511">Multifunctional enzyme</keyword>
<dbReference type="FunFam" id="3.30.70.270:FF:000020">
    <property type="entry name" value="Transposon Tf2-6 polyprotein-like Protein"/>
    <property type="match status" value="1"/>
</dbReference>
<evidence type="ECO:0000256" key="1">
    <source>
        <dbReference type="ARBA" id="ARBA00023268"/>
    </source>
</evidence>
<organism evidence="5 6">
    <name type="scientific">Phytophthora fragariae</name>
    <dbReference type="NCBI Taxonomy" id="53985"/>
    <lineage>
        <taxon>Eukaryota</taxon>
        <taxon>Sar</taxon>
        <taxon>Stramenopiles</taxon>
        <taxon>Oomycota</taxon>
        <taxon>Peronosporomycetes</taxon>
        <taxon>Peronosporales</taxon>
        <taxon>Peronosporaceae</taxon>
        <taxon>Phytophthora</taxon>
    </lineage>
</organism>
<feature type="region of interest" description="Disordered" evidence="2">
    <location>
        <begin position="1295"/>
        <end position="1319"/>
    </location>
</feature>
<dbReference type="Pfam" id="PF00078">
    <property type="entry name" value="RVT_1"/>
    <property type="match status" value="1"/>
</dbReference>
<dbReference type="InterPro" id="IPR041577">
    <property type="entry name" value="RT_RNaseH_2"/>
</dbReference>
<sequence>MPEPNEAFRSALDWSARAAQALQEVRARQLELKDGFASLAVAESRRQEALAARNVVGEDKMREGFAQQLRSRTRRRFEKRVRKAKAKEKRELQAALAELTQPALAYKAAEEVYRRYGAEAGRVLSREEAEAIGFTLPNATKVLHQRSRRQQDDTRKYVYHSGSVYAGARVESSDDQGRLRRIAQLRAVQAPIVDSLPTAVMRVHGERRRIKLDTGAQYSVAGEEWRHLARAGVWRFKFRTQYEQTMEVDALIVEGATDEFLLGESWMMKKGVKIDFVSCEMKWYEDDTKKIVPFQCSESNERPGRAVKVRLARAARVQSWACRNVELNVAAPEGTVGMFMPARRVEPHLIVAPTLSTVHSGKVVVPVMNIEGRAVKLPKKEALGTWIPTASDVEILEMTGELGQDRVRSWLRDLCQNKASLSNESELALGDMDEHDKELLLQLLRNYPALLEPRSGCPPMTTLGVTHEIYTGLEAPVKVRPQRHSHSEQSVVDEQVEKMLNDGVIEEGNGAWGFPVVLVKKKDGTVRFCIDYRLLNAITKRDVYPLPRIDDTLDHLHGASRFTSLDLHAGYWQVPVAEKDRDKTGFITRRGLFRFVRMPFGLANAPGTFQRMMDAVLRGLTWQSCLVYLDDVIIFSKGDVAQHVVHLAAVLERLAKAGLSLKANKCAFAATRLNYLGHKLDADGVKPMASFVDSVARFPTPTDTTAVMRFVHMAGYYRRFVSDFASKAAPLTRLLRKGVVWRWAEPQQEAFEQLKKELTQRPLLAYPDFSKPFKLVTDASKVGLGAALTQDQGQGEQPITYASKINSETVANYTITELERAAVVWAVKLFRPYLAGTSNVVADALSRAPVGAVVGAAERPTGEQGAASSVGQLADEVIGKEQAKDRVVKNLRQKGKYRDRVIVVEDEVVYIVQSDGSKKVVLPAALWAVALREGHDSIYSCHLRTPQTYERVARSYWWPDMRAYVRRWVQSCRDCGSRKTKPKEVIPPLRSQGVGSAGDRWALDVAGPLPVTADGNRYVVAAVDYATRYAAVAVVPHHTAQDIAKFIANKLVFVYGPMREVVMDGAPELNGKVLDALVKALQAKQLTPVPYRPALLGLVERFHRSWKDMVAMYVTEAQDDWDQWLYCAAYAYNGAKHSGTGYSPNELMMGRKLRAPSELLRSNSVTQTGAFAEYHRKLVANMARATEAAHAALAKDQLRRERYYNRRVRQDAHFETGDLVWVLKPPKGKGITKLAHQWVGPAKIVQSAGIDNWEVVRDDTDEHSIVHCSFLASSHCPSDSLGVIAERVIAELELEDGDGGELTNDGSGDGPPATPRMEA</sequence>
<feature type="domain" description="Integrase catalytic" evidence="4">
    <location>
        <begin position="978"/>
        <end position="1152"/>
    </location>
</feature>
<evidence type="ECO:0000259" key="3">
    <source>
        <dbReference type="PROSITE" id="PS50878"/>
    </source>
</evidence>
<evidence type="ECO:0000259" key="4">
    <source>
        <dbReference type="PROSITE" id="PS50994"/>
    </source>
</evidence>
<dbReference type="PROSITE" id="PS50994">
    <property type="entry name" value="INTEGRASE"/>
    <property type="match status" value="1"/>
</dbReference>
<evidence type="ECO:0000313" key="5">
    <source>
        <dbReference type="EMBL" id="KAE9190589.1"/>
    </source>
</evidence>
<accession>A0A6A3WZZ8</accession>
<dbReference type="InterPro" id="IPR043502">
    <property type="entry name" value="DNA/RNA_pol_sf"/>
</dbReference>
<dbReference type="GO" id="GO:0003824">
    <property type="term" value="F:catalytic activity"/>
    <property type="evidence" value="ECO:0007669"/>
    <property type="project" value="UniProtKB-KW"/>
</dbReference>
<dbReference type="Gene3D" id="1.10.340.70">
    <property type="match status" value="1"/>
</dbReference>
<dbReference type="Pfam" id="PF17919">
    <property type="entry name" value="RT_RNaseH_2"/>
    <property type="match status" value="1"/>
</dbReference>
<dbReference type="GO" id="GO:0003676">
    <property type="term" value="F:nucleic acid binding"/>
    <property type="evidence" value="ECO:0007669"/>
    <property type="project" value="InterPro"/>
</dbReference>
<dbReference type="PROSITE" id="PS50878">
    <property type="entry name" value="RT_POL"/>
    <property type="match status" value="1"/>
</dbReference>
<evidence type="ECO:0000313" key="6">
    <source>
        <dbReference type="Proteomes" id="UP000440367"/>
    </source>
</evidence>
<dbReference type="Gene3D" id="3.10.10.10">
    <property type="entry name" value="HIV Type 1 Reverse Transcriptase, subunit A, domain 1"/>
    <property type="match status" value="1"/>
</dbReference>
<dbReference type="SUPFAM" id="SSF56672">
    <property type="entry name" value="DNA/RNA polymerases"/>
    <property type="match status" value="1"/>
</dbReference>
<evidence type="ECO:0000256" key="2">
    <source>
        <dbReference type="SAM" id="MobiDB-lite"/>
    </source>
</evidence>
<dbReference type="InterPro" id="IPR012337">
    <property type="entry name" value="RNaseH-like_sf"/>
</dbReference>
<dbReference type="FunFam" id="1.10.340.70:FF:000001">
    <property type="entry name" value="Retrovirus-related Pol polyprotein from transposon gypsy-like Protein"/>
    <property type="match status" value="1"/>
</dbReference>
<dbReference type="GO" id="GO:0015074">
    <property type="term" value="P:DNA integration"/>
    <property type="evidence" value="ECO:0007669"/>
    <property type="project" value="InterPro"/>
</dbReference>
<dbReference type="SUPFAM" id="SSF53098">
    <property type="entry name" value="Ribonuclease H-like"/>
    <property type="match status" value="1"/>
</dbReference>
<dbReference type="InterPro" id="IPR000477">
    <property type="entry name" value="RT_dom"/>
</dbReference>
<proteinExistence type="predicted"/>
<dbReference type="InterPro" id="IPR036397">
    <property type="entry name" value="RNaseH_sf"/>
</dbReference>
<dbReference type="PANTHER" id="PTHR37984">
    <property type="entry name" value="PROTEIN CBG26694"/>
    <property type="match status" value="1"/>
</dbReference>